<evidence type="ECO:0000313" key="2">
    <source>
        <dbReference type="Proteomes" id="UP000291151"/>
    </source>
</evidence>
<dbReference type="Proteomes" id="UP000291151">
    <property type="component" value="Chromosome"/>
</dbReference>
<dbReference type="PROSITE" id="PS51257">
    <property type="entry name" value="PROKAR_LIPOPROTEIN"/>
    <property type="match status" value="1"/>
</dbReference>
<gene>
    <name evidence="1" type="ORF">DKZ56_04120</name>
</gene>
<accession>A0A4P6USQ0</accession>
<dbReference type="RefSeq" id="WP_208651494.1">
    <property type="nucleotide sequence ID" value="NZ_CP036528.1"/>
</dbReference>
<dbReference type="AlphaFoldDB" id="A0A4P6USQ0"/>
<reference evidence="1 2" key="1">
    <citation type="submission" date="2019-02" db="EMBL/GenBank/DDBJ databases">
        <title>Ureibacillus thermophilus.</title>
        <authorList>
            <person name="Sunny J.S."/>
            <person name="Natarajan A."/>
            <person name="Saleena L.M."/>
        </authorList>
    </citation>
    <scope>NUCLEOTIDE SEQUENCE [LARGE SCALE GENOMIC DNA]</scope>
    <source>
        <strain evidence="1 2">LM102</strain>
    </source>
</reference>
<name>A0A4P6USQ0_9BACL</name>
<sequence>MKIRVFILLFIALILVGCSNEGIKNTIQQKELSSKNQLLLKAAVGEMNYYYEFIAEKGKFLRIWVERYQYGKLVEQVGGIGTEMLKDEKGEILIYFLDDPEWENYYLRTVVLDESGYAVANGQIAKPNANLNAGIWSSNLNEKVPLTEDMLLGYMAFFEVDDESSMEIKTTLAEPKEFIEENRDIPDIYLIRASLSDEERWEWYNESGEEL</sequence>
<proteinExistence type="predicted"/>
<evidence type="ECO:0000313" key="1">
    <source>
        <dbReference type="EMBL" id="QBK25111.1"/>
    </source>
</evidence>
<dbReference type="EMBL" id="CP036528">
    <property type="protein sequence ID" value="QBK25111.1"/>
    <property type="molecule type" value="Genomic_DNA"/>
</dbReference>
<organism evidence="1 2">
    <name type="scientific">Ureibacillus thermophilus</name>
    <dbReference type="NCBI Taxonomy" id="367743"/>
    <lineage>
        <taxon>Bacteria</taxon>
        <taxon>Bacillati</taxon>
        <taxon>Bacillota</taxon>
        <taxon>Bacilli</taxon>
        <taxon>Bacillales</taxon>
        <taxon>Caryophanaceae</taxon>
        <taxon>Ureibacillus</taxon>
    </lineage>
</organism>
<dbReference type="KEGG" id="uth:DKZ56_04120"/>
<protein>
    <submittedName>
        <fullName evidence="1">Uncharacterized protein</fullName>
    </submittedName>
</protein>
<keyword evidence="2" id="KW-1185">Reference proteome</keyword>